<feature type="transmembrane region" description="Helical" evidence="2">
    <location>
        <begin position="399"/>
        <end position="418"/>
    </location>
</feature>
<evidence type="ECO:0000256" key="1">
    <source>
        <dbReference type="SAM" id="MobiDB-lite"/>
    </source>
</evidence>
<keyword evidence="4" id="KW-1185">Reference proteome</keyword>
<sequence length="939" mass="102545">MMKTKQNPNLLMKAWVTLMAVLVLFTAMAPIKASAHNAYYLSTTLNVTDSRYEPTILYDREGFGEGHRNHRESKFGFVQGYKWEEVKLTSDLEDLKDGKYVTRDLVKNPYLIFTFPGAQNEDGYDGSAEDLARAEWISKTMIQSLNDAIGFIVQETKHKPSKSELIKLGTNLANASVSSGNVTYNDQVFKVTGNTKAPKSEQRKGVTPTGYTKIVSPDGDTRYFVHKVPKGYITLGGDASKAQKKEWSPLASNVPADLKDKVNDGDTKYLTWRQIVLQAHYYAIEHETYYSTIEDVVNPSKLEQYVTDMGNTFMLSLRSMLGLYSFSELMLNEGDRGGNAFFLGIMPISWMDSATILHWTSMILAWMLMFIAFARLLTLRNLSAINIAKRVDLMDGIKSLIVVGFALSMFNPIFYALANFNFLLVDVMKNTSSVTSSFGTASPGSGLLSVLLINAVYLIVEIYFNFIYIARGIAVAVLYGTGPLFIASLAFGGKYAQMFSNYMRELVGNIYVQTFHALLVAFFASVSAFGGLRLFEQLVVLFAFIPLTKFFREATGIGGGLADIGGGAFGAVAGLAQAGTKKMRTAGAKSVNNAKAKASESRSARSSSTDLSTANLKSSTDFQSKGGKATGSMVGNDNLKSTTSQSSSSSNAGGDMSFVDKAKSKATQKVQDTKAGMSNMAKDAVGEIKSGDSWKSAGRQGLQQGVRAAGAVSAIGMAAVDKGSVGQNMSAISSGVKPGFNKASTRHNFEPSRQNQRPPQAPQNMGDYADTGNYEGSEMEGGNFTHKFKQNNDEGYNQMLDEHGINHVEMKGDDLAYTYDYNMDTQSFNSGKYYNSTDNEKMMDMYHAFNGGDETKERRKHYESQGITGVSYGENGMTVTAKAGTNDIQKVATDNNQYRFTKSPGSHSNANLMDAVRTGNERDRRGNQPPKGNGNNGNK</sequence>
<dbReference type="BioCyc" id="JESP1508404:G14D9-13563-MONOMER"/>
<gene>
    <name evidence="3" type="ORF">JMA_42400</name>
</gene>
<dbReference type="HOGENOM" id="CLU_312338_0_0_9"/>
<proteinExistence type="predicted"/>
<accession>A0A0B5AXX1</accession>
<feature type="compositionally biased region" description="Low complexity" evidence="1">
    <location>
        <begin position="641"/>
        <end position="650"/>
    </location>
</feature>
<keyword evidence="2" id="KW-0472">Membrane</keyword>
<feature type="transmembrane region" description="Helical" evidence="2">
    <location>
        <begin position="472"/>
        <end position="491"/>
    </location>
</feature>
<feature type="compositionally biased region" description="Low complexity" evidence="1">
    <location>
        <begin position="586"/>
        <end position="596"/>
    </location>
</feature>
<feature type="transmembrane region" description="Helical" evidence="2">
    <location>
        <begin position="511"/>
        <end position="532"/>
    </location>
</feature>
<dbReference type="KEGG" id="jeo:JMA_42400"/>
<keyword evidence="3" id="KW-0614">Plasmid</keyword>
<evidence type="ECO:0000313" key="4">
    <source>
        <dbReference type="Proteomes" id="UP000031449"/>
    </source>
</evidence>
<organism evidence="3 4">
    <name type="scientific">Jeotgalibacillus malaysiensis</name>
    <dbReference type="NCBI Taxonomy" id="1508404"/>
    <lineage>
        <taxon>Bacteria</taxon>
        <taxon>Bacillati</taxon>
        <taxon>Bacillota</taxon>
        <taxon>Bacilli</taxon>
        <taxon>Bacillales</taxon>
        <taxon>Caryophanaceae</taxon>
        <taxon>Jeotgalibacillus</taxon>
    </lineage>
</organism>
<feature type="region of interest" description="Disordered" evidence="1">
    <location>
        <begin position="586"/>
        <end position="657"/>
    </location>
</feature>
<feature type="region of interest" description="Disordered" evidence="1">
    <location>
        <begin position="744"/>
        <end position="783"/>
    </location>
</feature>
<feature type="transmembrane region" description="Helical" evidence="2">
    <location>
        <begin position="438"/>
        <end position="460"/>
    </location>
</feature>
<dbReference type="AlphaFoldDB" id="A0A0B5AXX1"/>
<feature type="compositionally biased region" description="Low complexity" evidence="1">
    <location>
        <begin position="927"/>
        <end position="939"/>
    </location>
</feature>
<dbReference type="EMBL" id="CP009417">
    <property type="protein sequence ID" value="AJD93557.1"/>
    <property type="molecule type" value="Genomic_DNA"/>
</dbReference>
<protein>
    <submittedName>
        <fullName evidence="3">Uncharacterized protein</fullName>
    </submittedName>
</protein>
<keyword evidence="2" id="KW-0812">Transmembrane</keyword>
<feature type="compositionally biased region" description="Low complexity" evidence="1">
    <location>
        <begin position="751"/>
        <end position="764"/>
    </location>
</feature>
<name>A0A0B5AXX1_9BACL</name>
<feature type="transmembrane region" description="Helical" evidence="2">
    <location>
        <begin position="356"/>
        <end position="378"/>
    </location>
</feature>
<feature type="region of interest" description="Disordered" evidence="1">
    <location>
        <begin position="898"/>
        <end position="939"/>
    </location>
</feature>
<dbReference type="Proteomes" id="UP000031449">
    <property type="component" value="Plasmid unnamed"/>
</dbReference>
<evidence type="ECO:0000313" key="3">
    <source>
        <dbReference type="EMBL" id="AJD93557.1"/>
    </source>
</evidence>
<keyword evidence="2" id="KW-1133">Transmembrane helix</keyword>
<feature type="compositionally biased region" description="Polar residues" evidence="1">
    <location>
        <begin position="609"/>
        <end position="623"/>
    </location>
</feature>
<reference evidence="3 4" key="1">
    <citation type="submission" date="2014-08" db="EMBL/GenBank/DDBJ databases">
        <title>Complete genome of a marine bacteria Jeotgalibacillus malaysiensis.</title>
        <authorList>
            <person name="Yaakop A.S."/>
            <person name="Chan K.-G."/>
            <person name="Goh K.M."/>
        </authorList>
    </citation>
    <scope>NUCLEOTIDE SEQUENCE [LARGE SCALE GENOMIC DNA]</scope>
    <source>
        <strain evidence="3 4">D5</strain>
        <plasmid evidence="4">Plasmid</plasmid>
    </source>
</reference>
<feature type="compositionally biased region" description="Polar residues" evidence="1">
    <location>
        <begin position="898"/>
        <end position="911"/>
    </location>
</feature>
<evidence type="ECO:0000256" key="2">
    <source>
        <dbReference type="SAM" id="Phobius"/>
    </source>
</evidence>
<dbReference type="OrthoDB" id="2456775at2"/>
<geneLocation type="plasmid" evidence="4"/>